<comment type="subcellular location">
    <subcellularLocation>
        <location evidence="1">Secreted</location>
    </subcellularLocation>
</comment>
<keyword evidence="3" id="KW-0677">Repeat</keyword>
<proteinExistence type="predicted"/>
<feature type="domain" description="Peptidase M10 serralysin C-terminal" evidence="4">
    <location>
        <begin position="263"/>
        <end position="327"/>
    </location>
</feature>
<comment type="caution">
    <text evidence="5">The sequence shown here is derived from an EMBL/GenBank/DDBJ whole genome shotgun (WGS) entry which is preliminary data.</text>
</comment>
<dbReference type="Pfam" id="PF00353">
    <property type="entry name" value="HemolysinCabind"/>
    <property type="match status" value="4"/>
</dbReference>
<reference evidence="5 6" key="1">
    <citation type="submission" date="2021-01" db="EMBL/GenBank/DDBJ databases">
        <title>Roseomonas sp. nov, a bacterium isolated from an oil production mixture in Yumen Oilfield.</title>
        <authorList>
            <person name="Wu D."/>
        </authorList>
    </citation>
    <scope>NUCLEOTIDE SEQUENCE [LARGE SCALE GENOMIC DNA]</scope>
    <source>
        <strain evidence="5 6">ROY-5-3</strain>
    </source>
</reference>
<dbReference type="InterPro" id="IPR013858">
    <property type="entry name" value="Peptidase_M10B_C"/>
</dbReference>
<evidence type="ECO:0000259" key="4">
    <source>
        <dbReference type="Pfam" id="PF08548"/>
    </source>
</evidence>
<sequence>MTAGFSASAVAAPAPERDWAPVFFTGEAAIDSLLAGTRWTSGSLTYALPVDRAAWGDAFISGAADALETPTPSLTRALDLILTGESDLPGGQQQRLTSLAAFTNLELSRTEDLEGATLRFGAATSLPGLFGIGGFPGIEEFDPVQVADFGPGYRGGDTWLSSEAFVSGPGGLLDPVVGSVSWHVIMHELGHALGLSHPHSANARPGGQVFQMPDAWHSIEFTNMSYRMPVGGHVDDQPVAGSYESPQSWMTHDIRALQHIYGANYATNSGNTTYRFDPATGEVFVDGIGQGAPGANRILLTIWDGGGIDTYDLSAYANGLRIDLTPGEGSILSTDQLVDLTPANTGAVPGTHMAQRNLYNAFLHEDDPRALIENVIGGGGNDWMRGNQAANWLSGGAGADTLMGLAGADTLEGGAGIDLMIGGTGNDTYLVDDRLDRILELAGEGLDTVLASTGYRLGQNLEVLILTEAAGAAYGHGNDLSNRIEGNSFDNFLTGGAGNDNLAGLAGNDRLDGNAGDDFLYGGDGDDRLYGGDGNDLLVGGAGNDSMFGGLGDDTYRVDDAGDRIREYADEGFDTVLVSFNFRLQQHFEGLTLVGFATQGFGNAAGNTLTGNSLANLLAGHDGNDTIYGGGGGDTLTGGAGDDILLGQAGDDRLLGGEGADTLGGGAGNDTLIGGAGADLFGFNKESTGHDLITDFDLTMDRIDASDLFTDVAAIMAALVGLGSHTRLDFARTGGSVLLRNVELADITEAIFVFEDDEPAAASQDVWMA</sequence>
<protein>
    <submittedName>
        <fullName evidence="5">M10 family metallopeptidase C-terminal domain-containing protein</fullName>
    </submittedName>
</protein>
<evidence type="ECO:0000313" key="5">
    <source>
        <dbReference type="EMBL" id="MBU8542781.1"/>
    </source>
</evidence>
<organism evidence="5 6">
    <name type="scientific">Falsiroseomonas oleicola</name>
    <dbReference type="NCBI Taxonomy" id="2801474"/>
    <lineage>
        <taxon>Bacteria</taxon>
        <taxon>Pseudomonadati</taxon>
        <taxon>Pseudomonadota</taxon>
        <taxon>Alphaproteobacteria</taxon>
        <taxon>Acetobacterales</taxon>
        <taxon>Roseomonadaceae</taxon>
        <taxon>Falsiroseomonas</taxon>
    </lineage>
</organism>
<dbReference type="InterPro" id="IPR050557">
    <property type="entry name" value="RTX_toxin/Mannuronan_C5-epim"/>
</dbReference>
<evidence type="ECO:0000256" key="3">
    <source>
        <dbReference type="ARBA" id="ARBA00022737"/>
    </source>
</evidence>
<name>A0ABS6H323_9PROT</name>
<dbReference type="Pfam" id="PF08548">
    <property type="entry name" value="Peptidase_M10_C"/>
    <property type="match status" value="1"/>
</dbReference>
<evidence type="ECO:0000256" key="1">
    <source>
        <dbReference type="ARBA" id="ARBA00004613"/>
    </source>
</evidence>
<dbReference type="InterPro" id="IPR001343">
    <property type="entry name" value="Hemolysn_Ca-bd"/>
</dbReference>
<evidence type="ECO:0000313" key="6">
    <source>
        <dbReference type="Proteomes" id="UP000689967"/>
    </source>
</evidence>
<dbReference type="EMBL" id="JAERQM010000001">
    <property type="protein sequence ID" value="MBU8542781.1"/>
    <property type="molecule type" value="Genomic_DNA"/>
</dbReference>
<dbReference type="RefSeq" id="WP_216873077.1">
    <property type="nucleotide sequence ID" value="NZ_JAERQM010000001.1"/>
</dbReference>
<keyword evidence="2" id="KW-0964">Secreted</keyword>
<dbReference type="PANTHER" id="PTHR38340">
    <property type="entry name" value="S-LAYER PROTEIN"/>
    <property type="match status" value="1"/>
</dbReference>
<gene>
    <name evidence="5" type="ORF">JJQ90_03645</name>
</gene>
<dbReference type="PROSITE" id="PS00330">
    <property type="entry name" value="HEMOLYSIN_CALCIUM"/>
    <property type="match status" value="6"/>
</dbReference>
<dbReference type="Proteomes" id="UP000689967">
    <property type="component" value="Unassembled WGS sequence"/>
</dbReference>
<keyword evidence="6" id="KW-1185">Reference proteome</keyword>
<dbReference type="PANTHER" id="PTHR38340:SF1">
    <property type="entry name" value="S-LAYER PROTEIN"/>
    <property type="match status" value="1"/>
</dbReference>
<evidence type="ECO:0000256" key="2">
    <source>
        <dbReference type="ARBA" id="ARBA00022525"/>
    </source>
</evidence>
<accession>A0ABS6H323</accession>
<dbReference type="InterPro" id="IPR018511">
    <property type="entry name" value="Hemolysin-typ_Ca-bd_CS"/>
</dbReference>